<proteinExistence type="predicted"/>
<organism evidence="1 2">
    <name type="scientific">Hydrocarboniclastica marina</name>
    <dbReference type="NCBI Taxonomy" id="2259620"/>
    <lineage>
        <taxon>Bacteria</taxon>
        <taxon>Pseudomonadati</taxon>
        <taxon>Pseudomonadota</taxon>
        <taxon>Gammaproteobacteria</taxon>
        <taxon>Alteromonadales</taxon>
        <taxon>Alteromonadaceae</taxon>
        <taxon>Hydrocarboniclastica</taxon>
    </lineage>
</organism>
<dbReference type="EMBL" id="CP031093">
    <property type="protein sequence ID" value="QCF26293.1"/>
    <property type="molecule type" value="Genomic_DNA"/>
</dbReference>
<sequence>MKGLWRPRRALTRLIFRLMGLKIDYWRAEVERLWALDDASRNNFLSTMLADVRPTSAAGESLGSLDELYRAPVLSKEGLRRLSEDLPDASKTFGRHTAGTTGDPTRIWLSKDELGRMLGVRDYCMSHYGVQLGDREGRIWGRPQNGWKPWLKDCLMNRRVFHPLGPDALETVKAILAYQPGYLYGYSSLILEAARLVEAHQLDVPTLAVVICTAETILPSQKAYIASQFRCPVAEEYGSTEFDIIAFECRNGHRHLVNPWLLVEPTEEGAVVSDVSRRTQSIVRYAQGDAVQVEDVACTILGASECLTAIEGRSINRFAFVSATEKFHAVEFARAMDSYFEDKNVQFRFCVEQRAFGRFHLMVPAQDQTDECKLKQHVERHIHEAAGCEITVEIGPLQSAGKTHYFSSKIEHTNDS</sequence>
<dbReference type="Gene3D" id="3.40.50.12780">
    <property type="entry name" value="N-terminal domain of ligase-like"/>
    <property type="match status" value="1"/>
</dbReference>
<reference evidence="1 2" key="1">
    <citation type="submission" date="2018-07" db="EMBL/GenBank/DDBJ databases">
        <title>Marsedoiliclastica nanhaica gen. nov. sp. nov., a novel marine hydrocarbonoclastic bacterium isolated from an in-situ enriched hydrocarbon-degrading consortium in deep-sea sediment.</title>
        <authorList>
            <person name="Dong C."/>
            <person name="Ma T."/>
            <person name="Liu R."/>
            <person name="Shao Z."/>
        </authorList>
    </citation>
    <scope>NUCLEOTIDE SEQUENCE [LARGE SCALE GENOMIC DNA]</scope>
    <source>
        <strain evidence="2">soil36-7</strain>
    </source>
</reference>
<name>A0A4P7XHY1_9ALTE</name>
<dbReference type="AlphaFoldDB" id="A0A4P7XHY1"/>
<protein>
    <submittedName>
        <fullName evidence="1">CoF synthetase</fullName>
    </submittedName>
</protein>
<dbReference type="KEGG" id="hmi:soil367_10295"/>
<gene>
    <name evidence="1" type="ORF">soil367_10295</name>
</gene>
<dbReference type="SUPFAM" id="SSF56801">
    <property type="entry name" value="Acetyl-CoA synthetase-like"/>
    <property type="match status" value="1"/>
</dbReference>
<dbReference type="PANTHER" id="PTHR36932:SF1">
    <property type="entry name" value="CAPSULAR POLYSACCHARIDE BIOSYNTHESIS PROTEIN"/>
    <property type="match status" value="1"/>
</dbReference>
<dbReference type="PANTHER" id="PTHR36932">
    <property type="entry name" value="CAPSULAR POLYSACCHARIDE BIOSYNTHESIS PROTEIN"/>
    <property type="match status" value="1"/>
</dbReference>
<accession>A0A4P7XHY1</accession>
<dbReference type="Proteomes" id="UP000298049">
    <property type="component" value="Chromosome"/>
</dbReference>
<keyword evidence="2" id="KW-1185">Reference proteome</keyword>
<dbReference type="InterPro" id="IPR042099">
    <property type="entry name" value="ANL_N_sf"/>
</dbReference>
<evidence type="ECO:0000313" key="2">
    <source>
        <dbReference type="Proteomes" id="UP000298049"/>
    </source>
</evidence>
<evidence type="ECO:0000313" key="1">
    <source>
        <dbReference type="EMBL" id="QCF26293.1"/>
    </source>
</evidence>
<dbReference type="InterPro" id="IPR053158">
    <property type="entry name" value="CapK_Type1_Caps_Biosynth"/>
</dbReference>